<keyword evidence="4" id="KW-0418">Kinase</keyword>
<evidence type="ECO:0000256" key="2">
    <source>
        <dbReference type="SAM" id="Phobius"/>
    </source>
</evidence>
<protein>
    <submittedName>
        <fullName evidence="4">Signal transduction histidine kinase</fullName>
    </submittedName>
</protein>
<evidence type="ECO:0000313" key="5">
    <source>
        <dbReference type="Proteomes" id="UP000521199"/>
    </source>
</evidence>
<keyword evidence="4" id="KW-0808">Transferase</keyword>
<dbReference type="RefSeq" id="WP_183960462.1">
    <property type="nucleotide sequence ID" value="NZ_JACHHP010000002.1"/>
</dbReference>
<keyword evidence="2" id="KW-1133">Transmembrane helix</keyword>
<keyword evidence="1" id="KW-0802">TPR repeat</keyword>
<dbReference type="SUPFAM" id="SSF48452">
    <property type="entry name" value="TPR-like"/>
    <property type="match status" value="1"/>
</dbReference>
<keyword evidence="5" id="KW-1185">Reference proteome</keyword>
<accession>A0A7W8G070</accession>
<dbReference type="Pfam" id="PF07721">
    <property type="entry name" value="TPR_4"/>
    <property type="match status" value="1"/>
</dbReference>
<organism evidence="4 5">
    <name type="scientific">Chiayiivirga flava</name>
    <dbReference type="NCBI Taxonomy" id="659595"/>
    <lineage>
        <taxon>Bacteria</taxon>
        <taxon>Pseudomonadati</taxon>
        <taxon>Pseudomonadota</taxon>
        <taxon>Gammaproteobacteria</taxon>
        <taxon>Lysobacterales</taxon>
        <taxon>Lysobacteraceae</taxon>
        <taxon>Chiayiivirga</taxon>
    </lineage>
</organism>
<dbReference type="InterPro" id="IPR036890">
    <property type="entry name" value="HATPase_C_sf"/>
</dbReference>
<dbReference type="InterPro" id="IPR036097">
    <property type="entry name" value="HisK_dim/P_sf"/>
</dbReference>
<evidence type="ECO:0000313" key="4">
    <source>
        <dbReference type="EMBL" id="MBB5207954.1"/>
    </source>
</evidence>
<reference evidence="4 5" key="1">
    <citation type="submission" date="2020-08" db="EMBL/GenBank/DDBJ databases">
        <title>Genomic Encyclopedia of Type Strains, Phase IV (KMG-IV): sequencing the most valuable type-strain genomes for metagenomic binning, comparative biology and taxonomic classification.</title>
        <authorList>
            <person name="Goeker M."/>
        </authorList>
    </citation>
    <scope>NUCLEOTIDE SEQUENCE [LARGE SCALE GENOMIC DNA]</scope>
    <source>
        <strain evidence="4 5">DSM 24163</strain>
    </source>
</reference>
<evidence type="ECO:0000256" key="1">
    <source>
        <dbReference type="PROSITE-ProRule" id="PRU00339"/>
    </source>
</evidence>
<dbReference type="Pfam" id="PF13424">
    <property type="entry name" value="TPR_12"/>
    <property type="match status" value="1"/>
</dbReference>
<dbReference type="InterPro" id="IPR011990">
    <property type="entry name" value="TPR-like_helical_dom_sf"/>
</dbReference>
<dbReference type="Gene3D" id="3.30.565.10">
    <property type="entry name" value="Histidine kinase-like ATPase, C-terminal domain"/>
    <property type="match status" value="1"/>
</dbReference>
<feature type="chain" id="PRO_5030719521" evidence="3">
    <location>
        <begin position="31"/>
        <end position="697"/>
    </location>
</feature>
<comment type="caution">
    <text evidence="4">The sequence shown here is derived from an EMBL/GenBank/DDBJ whole genome shotgun (WGS) entry which is preliminary data.</text>
</comment>
<dbReference type="GO" id="GO:0000155">
    <property type="term" value="F:phosphorelay sensor kinase activity"/>
    <property type="evidence" value="ECO:0007669"/>
    <property type="project" value="InterPro"/>
</dbReference>
<gene>
    <name evidence="4" type="ORF">HNQ52_001483</name>
</gene>
<dbReference type="Proteomes" id="UP000521199">
    <property type="component" value="Unassembled WGS sequence"/>
</dbReference>
<keyword evidence="3" id="KW-0732">Signal</keyword>
<keyword evidence="2" id="KW-0812">Transmembrane</keyword>
<feature type="transmembrane region" description="Helical" evidence="2">
    <location>
        <begin position="400"/>
        <end position="420"/>
    </location>
</feature>
<proteinExistence type="predicted"/>
<feature type="signal peptide" evidence="3">
    <location>
        <begin position="1"/>
        <end position="30"/>
    </location>
</feature>
<evidence type="ECO:0000256" key="3">
    <source>
        <dbReference type="SAM" id="SignalP"/>
    </source>
</evidence>
<dbReference type="PROSITE" id="PS50005">
    <property type="entry name" value="TPR"/>
    <property type="match status" value="2"/>
</dbReference>
<dbReference type="PANTHER" id="PTHR10098">
    <property type="entry name" value="RAPSYN-RELATED"/>
    <property type="match status" value="1"/>
</dbReference>
<sequence length="697" mass="74336">MNTPRSTGRRPGGFGAFALLALLWCCVAGAQSAAGTLLEQADAAIGHDADLARSLAQRALDEAIGASDSARQAQAYLLLGRIDLLQGKPTAAIVAFERALALPQTSPELRAKLLTYLGATLDRSGLSVDAVAPQQEALALYLDARNWQDASAVLANLGNAYAGQGDTAAARAHYERALALKREHGITRGVGSALNNLADAALGDGRHEEAVTLLQEAIAASSAPGDLGARTTAQTNLAMALAGLGRFDEALAQVERAQAQALALDDTSRQLGVLRARATVLLQRARAAAPGSSARALSLREAAQNVQPAIARARDGEDLVRAVQLTELLSEIREEQGDAAGALALLRDARRQREAIDARAQGERRAAASARFEYAKQSGELAVLRERDAASNDRVRTQRWLLLALGLAGLACVAAALFALRRLRERHRFDQTLQQRNRELAAALDEANAQHRRSDAYAASHRHLLQLASEDLRAPLNDIRADAERLLADPGDADRQHRRIASIARAAADLIWVTDQMLESAREPDFAAPLDPHPNTPLRPLLRDLLDEASVHALRHQQDLALDAPDEVEAAVHPQRLRAVLHELLELVLRASPAHTRCVVRLRRVGDTARILVDDPAGAAAGWQQKMDAPRDGAHVPRLGFAWIAQSIDALGGEIGTTMHGAPPARAIAILLPCVPGAASTPVTAPATEPWDPALTP</sequence>
<dbReference type="SMART" id="SM00028">
    <property type="entry name" value="TPR"/>
    <property type="match status" value="4"/>
</dbReference>
<dbReference type="EMBL" id="JACHHP010000002">
    <property type="protein sequence ID" value="MBB5207954.1"/>
    <property type="molecule type" value="Genomic_DNA"/>
</dbReference>
<dbReference type="AlphaFoldDB" id="A0A7W8G070"/>
<dbReference type="InterPro" id="IPR011717">
    <property type="entry name" value="TPR-4"/>
</dbReference>
<dbReference type="Gene3D" id="1.25.40.10">
    <property type="entry name" value="Tetratricopeptide repeat domain"/>
    <property type="match status" value="1"/>
</dbReference>
<feature type="repeat" description="TPR" evidence="1">
    <location>
        <begin position="151"/>
        <end position="184"/>
    </location>
</feature>
<dbReference type="Pfam" id="PF13181">
    <property type="entry name" value="TPR_8"/>
    <property type="match status" value="1"/>
</dbReference>
<dbReference type="Gene3D" id="1.10.287.130">
    <property type="match status" value="1"/>
</dbReference>
<dbReference type="InterPro" id="IPR019734">
    <property type="entry name" value="TPR_rpt"/>
</dbReference>
<dbReference type="GO" id="GO:0042802">
    <property type="term" value="F:identical protein binding"/>
    <property type="evidence" value="ECO:0007669"/>
    <property type="project" value="InterPro"/>
</dbReference>
<dbReference type="SUPFAM" id="SSF47384">
    <property type="entry name" value="Homodimeric domain of signal transducing histidine kinase"/>
    <property type="match status" value="1"/>
</dbReference>
<keyword evidence="2" id="KW-0472">Membrane</keyword>
<feature type="repeat" description="TPR" evidence="1">
    <location>
        <begin position="73"/>
        <end position="106"/>
    </location>
</feature>
<dbReference type="SUPFAM" id="SSF55874">
    <property type="entry name" value="ATPase domain of HSP90 chaperone/DNA topoisomerase II/histidine kinase"/>
    <property type="match status" value="1"/>
</dbReference>
<name>A0A7W8G070_9GAMM</name>